<dbReference type="InterPro" id="IPR001173">
    <property type="entry name" value="Glyco_trans_2-like"/>
</dbReference>
<dbReference type="Pfam" id="PF00535">
    <property type="entry name" value="Glycos_transf_2"/>
    <property type="match status" value="1"/>
</dbReference>
<dbReference type="SUPFAM" id="SSF53335">
    <property type="entry name" value="S-adenosyl-L-methionine-dependent methyltransferases"/>
    <property type="match status" value="2"/>
</dbReference>
<dbReference type="InterPro" id="IPR029063">
    <property type="entry name" value="SAM-dependent_MTases_sf"/>
</dbReference>
<organism evidence="2">
    <name type="scientific">uncultured bacterium lac146</name>
    <dbReference type="NCBI Taxonomy" id="1447238"/>
    <lineage>
        <taxon>Bacteria</taxon>
        <taxon>environmental samples</taxon>
    </lineage>
</organism>
<sequence length="576" mass="64188">MIHVVTPCLNAADTIDLAITSVVTQAGNFEVRLHVQDGGSTDGTLDRLARWKRRLDGGHFPIACGGVTYTYSSSRDTGSYDGLIEGFSGLSIPRSAFMTWINADDILMPGALALVAKVERSFSEDAVSWLGGTTAVLKEGAQVAQADRPTPTRVVREGLCDGRHWHHVQQEGVFFRNWLWTVVNPETTMGHYRYAGAWNLWRRFARYAELVQAPWPLGASRLRPGQLLQASYLAEVDATVPRSARTEALKAIGEKGGAPRRLLRTGHPVDTLAVTEEAADDQAHYYYQRNFGRDPGRPIEKTMERVVGEGRARRGRRGRARTAAGAGAAASALRPESFDHYTYAKRSHWTLFDGLDIELYGQPQDPEQVMLKVYQDLLVLRFIRDNISPGARLLDVSGEKSRILAHLSSTYECWSIGKPDAPGHGTTDVGQQRYRLVQGPIGNFNPGLPGGYFDLVFSISAFQHVPQGNTSWFDSIIYDINRALRPGGYSLHLMDVILKKHGLWANTFTRYLFEKVRTVNRYVPEATMRADPDLYVMSEKAYMKTRPAFAEHGAPCSVNVLWRKPPEDAETARHVS</sequence>
<evidence type="ECO:0000259" key="1">
    <source>
        <dbReference type="Pfam" id="PF00535"/>
    </source>
</evidence>
<dbReference type="Gene3D" id="3.90.550.10">
    <property type="entry name" value="Spore Coat Polysaccharide Biosynthesis Protein SpsA, Chain A"/>
    <property type="match status" value="1"/>
</dbReference>
<evidence type="ECO:0000313" key="2">
    <source>
        <dbReference type="EMBL" id="AHN97897.1"/>
    </source>
</evidence>
<accession>X2LCD6</accession>
<keyword evidence="2" id="KW-0489">Methyltransferase</keyword>
<dbReference type="AlphaFoldDB" id="X2LCD6"/>
<reference evidence="2" key="1">
    <citation type="submission" date="2013-10" db="EMBL/GenBank/DDBJ databases">
        <title>Functional metagenomics reveals novel beta-galactosidases not predictable from gene sequences.</title>
        <authorList>
            <person name="Cheng J."/>
            <person name="Engel K."/>
            <person name="Romantsov T."/>
            <person name="Neufeld J.D."/>
            <person name="Rose D.R."/>
            <person name="Charles T.C."/>
        </authorList>
    </citation>
    <scope>NUCLEOTIDE SEQUENCE</scope>
</reference>
<dbReference type="InterPro" id="IPR029044">
    <property type="entry name" value="Nucleotide-diphossugar_trans"/>
</dbReference>
<proteinExistence type="predicted"/>
<dbReference type="EMBL" id="KF796604">
    <property type="protein sequence ID" value="AHN97897.1"/>
    <property type="molecule type" value="Genomic_DNA"/>
</dbReference>
<dbReference type="GO" id="GO:0008168">
    <property type="term" value="F:methyltransferase activity"/>
    <property type="evidence" value="ECO:0007669"/>
    <property type="project" value="UniProtKB-KW"/>
</dbReference>
<protein>
    <submittedName>
        <fullName evidence="2">Methylase</fullName>
    </submittedName>
</protein>
<dbReference type="SUPFAM" id="SSF53448">
    <property type="entry name" value="Nucleotide-diphospho-sugar transferases"/>
    <property type="match status" value="1"/>
</dbReference>
<name>X2LCD6_9BACT</name>
<dbReference type="GO" id="GO:0032259">
    <property type="term" value="P:methylation"/>
    <property type="evidence" value="ECO:0007669"/>
    <property type="project" value="UniProtKB-KW"/>
</dbReference>
<feature type="domain" description="Glycosyltransferase 2-like" evidence="1">
    <location>
        <begin position="4"/>
        <end position="116"/>
    </location>
</feature>
<keyword evidence="2" id="KW-0808">Transferase</keyword>
<dbReference type="Gene3D" id="3.40.50.150">
    <property type="entry name" value="Vaccinia Virus protein VP39"/>
    <property type="match status" value="1"/>
</dbReference>